<dbReference type="Proteomes" id="UP001595792">
    <property type="component" value="Unassembled WGS sequence"/>
</dbReference>
<dbReference type="PANTHER" id="PTHR30348">
    <property type="entry name" value="UNCHARACTERIZED PROTEIN YECE"/>
    <property type="match status" value="1"/>
</dbReference>
<keyword evidence="2" id="KW-1185">Reference proteome</keyword>
<name>A0ABV8NKZ3_9SPHI</name>
<protein>
    <submittedName>
        <fullName evidence="1">DUF72 domain-containing protein</fullName>
    </submittedName>
</protein>
<proteinExistence type="predicted"/>
<evidence type="ECO:0000313" key="2">
    <source>
        <dbReference type="Proteomes" id="UP001595792"/>
    </source>
</evidence>
<gene>
    <name evidence="1" type="ORF">ACFOUY_07620</name>
</gene>
<dbReference type="RefSeq" id="WP_378959894.1">
    <property type="nucleotide sequence ID" value="NZ_JBHRXC010000001.1"/>
</dbReference>
<dbReference type="Gene3D" id="3.20.20.410">
    <property type="entry name" value="Protein of unknown function UPF0759"/>
    <property type="match status" value="1"/>
</dbReference>
<dbReference type="InterPro" id="IPR002763">
    <property type="entry name" value="DUF72"/>
</dbReference>
<accession>A0ABV8NKZ3</accession>
<sequence>MTEQSVPKGEFYIGTSGLVLPVGNKTYYPEAFKDKSRLSFYGSLFSSIEINSSFYKIPLSLTVRKWKEQVPSDFRFSFKLFRDITHAKHLIYDPKLITTFMNAISQVEEKAGSLLVQFPPSLKVHDMVNLERLLIDIQSEPTSKKWTVALEFRNADWYKDEVFELANKYKSCMVIHDKGSFGTEYHDNGTNAIYLRMHGPGGNYWESYDEGLLYEYASYVIEWMNKGKTVFVYFNNTMGSAILNLNTLRNAVLNGLV</sequence>
<dbReference type="EMBL" id="JBHSBY010000035">
    <property type="protein sequence ID" value="MFC4196561.1"/>
    <property type="molecule type" value="Genomic_DNA"/>
</dbReference>
<dbReference type="PANTHER" id="PTHR30348:SF4">
    <property type="entry name" value="DUF72 DOMAIN-CONTAINING PROTEIN"/>
    <property type="match status" value="1"/>
</dbReference>
<dbReference type="SUPFAM" id="SSF117396">
    <property type="entry name" value="TM1631-like"/>
    <property type="match status" value="1"/>
</dbReference>
<comment type="caution">
    <text evidence="1">The sequence shown here is derived from an EMBL/GenBank/DDBJ whole genome shotgun (WGS) entry which is preliminary data.</text>
</comment>
<reference evidence="2" key="1">
    <citation type="journal article" date="2019" name="Int. J. Syst. Evol. Microbiol.">
        <title>The Global Catalogue of Microorganisms (GCM) 10K type strain sequencing project: providing services to taxonomists for standard genome sequencing and annotation.</title>
        <authorList>
            <consortium name="The Broad Institute Genomics Platform"/>
            <consortium name="The Broad Institute Genome Sequencing Center for Infectious Disease"/>
            <person name="Wu L."/>
            <person name="Ma J."/>
        </authorList>
    </citation>
    <scope>NUCLEOTIDE SEQUENCE [LARGE SCALE GENOMIC DNA]</scope>
    <source>
        <strain evidence="2">CCM 8689</strain>
    </source>
</reference>
<evidence type="ECO:0000313" key="1">
    <source>
        <dbReference type="EMBL" id="MFC4196561.1"/>
    </source>
</evidence>
<dbReference type="Pfam" id="PF01904">
    <property type="entry name" value="DUF72"/>
    <property type="match status" value="1"/>
</dbReference>
<organism evidence="1 2">
    <name type="scientific">Pedobacter jamesrossensis</name>
    <dbReference type="NCBI Taxonomy" id="1908238"/>
    <lineage>
        <taxon>Bacteria</taxon>
        <taxon>Pseudomonadati</taxon>
        <taxon>Bacteroidota</taxon>
        <taxon>Sphingobacteriia</taxon>
        <taxon>Sphingobacteriales</taxon>
        <taxon>Sphingobacteriaceae</taxon>
        <taxon>Pedobacter</taxon>
    </lineage>
</organism>
<dbReference type="InterPro" id="IPR036520">
    <property type="entry name" value="UPF0759_sf"/>
</dbReference>